<comment type="caution">
    <text evidence="4">The sequence shown here is derived from an EMBL/GenBank/DDBJ whole genome shotgun (WGS) entry which is preliminary data.</text>
</comment>
<dbReference type="InterPro" id="IPR050490">
    <property type="entry name" value="Bact_solute-bd_prot1"/>
</dbReference>
<dbReference type="SUPFAM" id="SSF53850">
    <property type="entry name" value="Periplasmic binding protein-like II"/>
    <property type="match status" value="1"/>
</dbReference>
<dbReference type="PANTHER" id="PTHR43649:SF32">
    <property type="entry name" value="SUGAR BINDING SECRETED PROTEIN"/>
    <property type="match status" value="1"/>
</dbReference>
<keyword evidence="3" id="KW-0732">Signal</keyword>
<dbReference type="Pfam" id="PF01547">
    <property type="entry name" value="SBP_bac_1"/>
    <property type="match status" value="1"/>
</dbReference>
<comment type="subcellular location">
    <subcellularLocation>
        <location evidence="1">Periplasm</location>
    </subcellularLocation>
</comment>
<gene>
    <name evidence="4" type="ORF">FAZ21_19475</name>
</gene>
<name>A0A4U0P9D7_9NEIS</name>
<dbReference type="RefSeq" id="WP_136775099.1">
    <property type="nucleotide sequence ID" value="NZ_CP156074.1"/>
</dbReference>
<dbReference type="AlphaFoldDB" id="A0A4U0P9D7"/>
<dbReference type="PANTHER" id="PTHR43649">
    <property type="entry name" value="ARABINOSE-BINDING PROTEIN-RELATED"/>
    <property type="match status" value="1"/>
</dbReference>
<dbReference type="Gene3D" id="3.40.190.10">
    <property type="entry name" value="Periplasmic binding protein-like II"/>
    <property type="match status" value="1"/>
</dbReference>
<organism evidence="4 5">
    <name type="scientific">Chitiniphilus eburneus</name>
    <dbReference type="NCBI Taxonomy" id="2571148"/>
    <lineage>
        <taxon>Bacteria</taxon>
        <taxon>Pseudomonadati</taxon>
        <taxon>Pseudomonadota</taxon>
        <taxon>Betaproteobacteria</taxon>
        <taxon>Neisseriales</taxon>
        <taxon>Chitinibacteraceae</taxon>
        <taxon>Chitiniphilus</taxon>
    </lineage>
</organism>
<evidence type="ECO:0000256" key="2">
    <source>
        <dbReference type="ARBA" id="ARBA00008520"/>
    </source>
</evidence>
<dbReference type="OrthoDB" id="9808332at2"/>
<dbReference type="Proteomes" id="UP000310016">
    <property type="component" value="Unassembled WGS sequence"/>
</dbReference>
<sequence>MSFRTVIVLVLAGAALCARAAEPLTVAVYPNLDEAIRLVTPLWKQRHPDVPLRFIARNYVDHHNAMTTALAAGSGLPDVMAVEVSYLGRFAAGGGLTDLAAAPYQAGRLRDRFVRYAFAQAENSGRIVAIPTDIGPGGMFYRHDLFSRAGIPEADLAISWESYLGAGRKLKATTGAFLLAHPREIKDIVVRAGLKDGDGLYFSATGQILVDTPRFVRAFTLARAARVAGLDARLTPYSTEWNAALRTGRVASQPGGAWLAGHLEDWLAPGTSGRWRVAPLPGGSGAAWGGSFYAIPAASRNKALAWELIQLLTLERSLQLAAFKAPRLNAFPALRAAQDDPFFAQPVAFLGGQRARLYWRDAAASMPALVVNRLDPLAEEVVNAELDHVLDEGKDIAVALADARRLLERRMRRP</sequence>
<feature type="chain" id="PRO_5020838018" evidence="3">
    <location>
        <begin position="21"/>
        <end position="414"/>
    </location>
</feature>
<dbReference type="GO" id="GO:0042597">
    <property type="term" value="C:periplasmic space"/>
    <property type="evidence" value="ECO:0007669"/>
    <property type="project" value="UniProtKB-SubCell"/>
</dbReference>
<accession>A0A4U0P9D7</accession>
<keyword evidence="5" id="KW-1185">Reference proteome</keyword>
<reference evidence="4 5" key="1">
    <citation type="submission" date="2019-04" db="EMBL/GenBank/DDBJ databases">
        <title>Chitiniphilus eburnea sp. nov., a novel chitinolytic bacterium isolated from aquaculture sludge.</title>
        <authorList>
            <person name="Sheng M."/>
        </authorList>
    </citation>
    <scope>NUCLEOTIDE SEQUENCE [LARGE SCALE GENOMIC DNA]</scope>
    <source>
        <strain evidence="4 5">HX-2-15</strain>
    </source>
</reference>
<feature type="signal peptide" evidence="3">
    <location>
        <begin position="1"/>
        <end position="20"/>
    </location>
</feature>
<protein>
    <submittedName>
        <fullName evidence="4">Extracellular solute-binding protein</fullName>
    </submittedName>
</protein>
<evidence type="ECO:0000313" key="5">
    <source>
        <dbReference type="Proteomes" id="UP000310016"/>
    </source>
</evidence>
<proteinExistence type="inferred from homology"/>
<evidence type="ECO:0000313" key="4">
    <source>
        <dbReference type="EMBL" id="TJZ64049.1"/>
    </source>
</evidence>
<evidence type="ECO:0000256" key="1">
    <source>
        <dbReference type="ARBA" id="ARBA00004418"/>
    </source>
</evidence>
<comment type="similarity">
    <text evidence="2">Belongs to the bacterial solute-binding protein 1 family.</text>
</comment>
<dbReference type="InterPro" id="IPR006059">
    <property type="entry name" value="SBP"/>
</dbReference>
<dbReference type="EMBL" id="SUMF01000051">
    <property type="protein sequence ID" value="TJZ64049.1"/>
    <property type="molecule type" value="Genomic_DNA"/>
</dbReference>
<evidence type="ECO:0000256" key="3">
    <source>
        <dbReference type="SAM" id="SignalP"/>
    </source>
</evidence>